<dbReference type="CDD" id="cd06261">
    <property type="entry name" value="TM_PBP2"/>
    <property type="match status" value="1"/>
</dbReference>
<name>A0A1M5FMJ2_9GAMM</name>
<dbReference type="PROSITE" id="PS50928">
    <property type="entry name" value="ABC_TM1"/>
    <property type="match status" value="1"/>
</dbReference>
<dbReference type="EMBL" id="FQVF01000013">
    <property type="protein sequence ID" value="SHF92716.1"/>
    <property type="molecule type" value="Genomic_DNA"/>
</dbReference>
<evidence type="ECO:0000313" key="9">
    <source>
        <dbReference type="EMBL" id="SHF92716.1"/>
    </source>
</evidence>
<dbReference type="RefSeq" id="WP_139248887.1">
    <property type="nucleotide sequence ID" value="NZ_FQVF01000013.1"/>
</dbReference>
<dbReference type="Pfam" id="PF00528">
    <property type="entry name" value="BPD_transp_1"/>
    <property type="match status" value="1"/>
</dbReference>
<evidence type="ECO:0000313" key="10">
    <source>
        <dbReference type="Proteomes" id="UP000184517"/>
    </source>
</evidence>
<evidence type="ECO:0000256" key="4">
    <source>
        <dbReference type="ARBA" id="ARBA00022692"/>
    </source>
</evidence>
<feature type="transmembrane region" description="Helical" evidence="7">
    <location>
        <begin position="167"/>
        <end position="192"/>
    </location>
</feature>
<dbReference type="PANTHER" id="PTHR30193">
    <property type="entry name" value="ABC TRANSPORTER PERMEASE PROTEIN"/>
    <property type="match status" value="1"/>
</dbReference>
<keyword evidence="6 7" id="KW-0472">Membrane</keyword>
<evidence type="ECO:0000256" key="3">
    <source>
        <dbReference type="ARBA" id="ARBA00022475"/>
    </source>
</evidence>
<dbReference type="GO" id="GO:0055085">
    <property type="term" value="P:transmembrane transport"/>
    <property type="evidence" value="ECO:0007669"/>
    <property type="project" value="InterPro"/>
</dbReference>
<evidence type="ECO:0000256" key="6">
    <source>
        <dbReference type="ARBA" id="ARBA00023136"/>
    </source>
</evidence>
<feature type="transmembrane region" description="Helical" evidence="7">
    <location>
        <begin position="84"/>
        <end position="106"/>
    </location>
</feature>
<dbReference type="GO" id="GO:0005886">
    <property type="term" value="C:plasma membrane"/>
    <property type="evidence" value="ECO:0007669"/>
    <property type="project" value="UniProtKB-SubCell"/>
</dbReference>
<evidence type="ECO:0000256" key="7">
    <source>
        <dbReference type="RuleBase" id="RU363032"/>
    </source>
</evidence>
<dbReference type="OrthoDB" id="9805108at2"/>
<proteinExistence type="inferred from homology"/>
<keyword evidence="10" id="KW-1185">Reference proteome</keyword>
<gene>
    <name evidence="9" type="ORF">SAMN02745753_02906</name>
</gene>
<dbReference type="Proteomes" id="UP000184517">
    <property type="component" value="Unassembled WGS sequence"/>
</dbReference>
<dbReference type="AlphaFoldDB" id="A0A1M5FMJ2"/>
<feature type="transmembrane region" description="Helical" evidence="7">
    <location>
        <begin position="213"/>
        <end position="238"/>
    </location>
</feature>
<feature type="domain" description="ABC transmembrane type-1" evidence="8">
    <location>
        <begin position="81"/>
        <end position="296"/>
    </location>
</feature>
<organism evidence="9 10">
    <name type="scientific">Marinomonas polaris DSM 16579</name>
    <dbReference type="NCBI Taxonomy" id="1122206"/>
    <lineage>
        <taxon>Bacteria</taxon>
        <taxon>Pseudomonadati</taxon>
        <taxon>Pseudomonadota</taxon>
        <taxon>Gammaproteobacteria</taxon>
        <taxon>Oceanospirillales</taxon>
        <taxon>Oceanospirillaceae</taxon>
        <taxon>Marinomonas</taxon>
    </lineage>
</organism>
<sequence>MEETMVTSAKVSKPRRTKRVQISSLLASAPMAIVAIGVFVVCVGYSVVLSFTKSRLFPNFNWVGLDQYERLWGTSRWIVSVENLFLYGVLFIALCLVSGFFMAVFLDQKVRFESGFRTLFLYPYAMSLVVTGLVWQWMMEPSLGLQNVVQRMGWESFEFAPLVDPQYAIYGVLIAAVWQSSGLVMALMLAGLRGIDGEIWKAARVDGIPTWRTYLFIVLPMMRPVMITSVVLLAVGVVRVYDLIVAQTGGGPGMSTEMPAKFVIDHITARGNVGLGMAAATMMLLPVLLVIGPWIYREYVRPTKH</sequence>
<reference evidence="10" key="1">
    <citation type="submission" date="2016-11" db="EMBL/GenBank/DDBJ databases">
        <authorList>
            <person name="Varghese N."/>
            <person name="Submissions S."/>
        </authorList>
    </citation>
    <scope>NUCLEOTIDE SEQUENCE [LARGE SCALE GENOMIC DNA]</scope>
    <source>
        <strain evidence="10">DSM 16579</strain>
    </source>
</reference>
<dbReference type="InterPro" id="IPR051393">
    <property type="entry name" value="ABC_transporter_permease"/>
</dbReference>
<feature type="transmembrane region" description="Helical" evidence="7">
    <location>
        <begin position="275"/>
        <end position="296"/>
    </location>
</feature>
<dbReference type="InterPro" id="IPR000515">
    <property type="entry name" value="MetI-like"/>
</dbReference>
<dbReference type="Gene3D" id="1.10.3720.10">
    <property type="entry name" value="MetI-like"/>
    <property type="match status" value="1"/>
</dbReference>
<feature type="transmembrane region" description="Helical" evidence="7">
    <location>
        <begin position="25"/>
        <end position="48"/>
    </location>
</feature>
<accession>A0A1M5FMJ2</accession>
<keyword evidence="3" id="KW-1003">Cell membrane</keyword>
<keyword evidence="2 7" id="KW-0813">Transport</keyword>
<dbReference type="STRING" id="1122206.SAMN02745753_02906"/>
<keyword evidence="5 7" id="KW-1133">Transmembrane helix</keyword>
<dbReference type="InterPro" id="IPR035906">
    <property type="entry name" value="MetI-like_sf"/>
</dbReference>
<dbReference type="SUPFAM" id="SSF161098">
    <property type="entry name" value="MetI-like"/>
    <property type="match status" value="1"/>
</dbReference>
<comment type="similarity">
    <text evidence="7">Belongs to the binding-protein-dependent transport system permease family.</text>
</comment>
<evidence type="ECO:0000259" key="8">
    <source>
        <dbReference type="PROSITE" id="PS50928"/>
    </source>
</evidence>
<evidence type="ECO:0000256" key="5">
    <source>
        <dbReference type="ARBA" id="ARBA00022989"/>
    </source>
</evidence>
<feature type="transmembrane region" description="Helical" evidence="7">
    <location>
        <begin position="118"/>
        <end position="138"/>
    </location>
</feature>
<evidence type="ECO:0000256" key="2">
    <source>
        <dbReference type="ARBA" id="ARBA00022448"/>
    </source>
</evidence>
<protein>
    <submittedName>
        <fullName evidence="9">Carbohydrate ABC transporter membrane protein 1, CUT1 family</fullName>
    </submittedName>
</protein>
<comment type="subcellular location">
    <subcellularLocation>
        <location evidence="1 7">Cell membrane</location>
        <topology evidence="1 7">Multi-pass membrane protein</topology>
    </subcellularLocation>
</comment>
<evidence type="ECO:0000256" key="1">
    <source>
        <dbReference type="ARBA" id="ARBA00004651"/>
    </source>
</evidence>
<dbReference type="PANTHER" id="PTHR30193:SF42">
    <property type="entry name" value="ABC TRANSPORTER PERMEASE PROTEIN"/>
    <property type="match status" value="1"/>
</dbReference>
<keyword evidence="4 7" id="KW-0812">Transmembrane</keyword>